<sequence>MKAFLKGVNLWNVVENKTEEPVLRNNATPAQVKQHEEDVAKKYRALSFIHFAVTKSVFNRIMGCEIAKQAWNKLEEEFLGSSRNKQIRLQNLRKLYELLRMKDSQTVQEFIDAVMKVVKDISQLAISNLVNILEVDEQKRAARKNEKTDLAFTARMKGKARAVASTKKNVSEIKDKEKGSHVERVCKNKYDANEKITNAAKNVESSEEQLFMATCSNMTNDAQWPLDSGNSNQ</sequence>
<dbReference type="GeneID" id="110429301"/>
<dbReference type="Pfam" id="PF14223">
    <property type="entry name" value="Retrotran_gag_2"/>
    <property type="match status" value="1"/>
</dbReference>
<dbReference type="PANTHER" id="PTHR35317:SF31">
    <property type="entry name" value="DUF4219 DOMAIN-CONTAINING PROTEIN"/>
    <property type="match status" value="1"/>
</dbReference>
<dbReference type="RefSeq" id="XP_021300978.1">
    <property type="nucleotide sequence ID" value="XM_021445303.1"/>
</dbReference>
<proteinExistence type="predicted"/>
<dbReference type="AlphaFoldDB" id="A0A6J1BPJ2"/>
<organism evidence="1 2">
    <name type="scientific">Herrania umbratica</name>
    <dbReference type="NCBI Taxonomy" id="108875"/>
    <lineage>
        <taxon>Eukaryota</taxon>
        <taxon>Viridiplantae</taxon>
        <taxon>Streptophyta</taxon>
        <taxon>Embryophyta</taxon>
        <taxon>Tracheophyta</taxon>
        <taxon>Spermatophyta</taxon>
        <taxon>Magnoliopsida</taxon>
        <taxon>eudicotyledons</taxon>
        <taxon>Gunneridae</taxon>
        <taxon>Pentapetalae</taxon>
        <taxon>rosids</taxon>
        <taxon>malvids</taxon>
        <taxon>Malvales</taxon>
        <taxon>Malvaceae</taxon>
        <taxon>Byttnerioideae</taxon>
        <taxon>Herrania</taxon>
    </lineage>
</organism>
<name>A0A6J1BPJ2_9ROSI</name>
<gene>
    <name evidence="2" type="primary">LOC110429301</name>
</gene>
<evidence type="ECO:0000313" key="1">
    <source>
        <dbReference type="Proteomes" id="UP000504621"/>
    </source>
</evidence>
<keyword evidence="1" id="KW-1185">Reference proteome</keyword>
<dbReference type="PANTHER" id="PTHR35317">
    <property type="entry name" value="OS04G0629600 PROTEIN"/>
    <property type="match status" value="1"/>
</dbReference>
<evidence type="ECO:0000313" key="2">
    <source>
        <dbReference type="RefSeq" id="XP_021300978.1"/>
    </source>
</evidence>
<dbReference type="Proteomes" id="UP000504621">
    <property type="component" value="Unplaced"/>
</dbReference>
<dbReference type="OrthoDB" id="991447at2759"/>
<protein>
    <submittedName>
        <fullName evidence="2">Uncharacterized protein LOC110429301</fullName>
    </submittedName>
</protein>
<accession>A0A6J1BPJ2</accession>
<reference evidence="2" key="1">
    <citation type="submission" date="2025-08" db="UniProtKB">
        <authorList>
            <consortium name="RefSeq"/>
        </authorList>
    </citation>
    <scope>IDENTIFICATION</scope>
    <source>
        <tissue evidence="2">Leaf</tissue>
    </source>
</reference>